<feature type="domain" description="FH2" evidence="2">
    <location>
        <begin position="179"/>
        <end position="638"/>
    </location>
</feature>
<dbReference type="Gene3D" id="1.20.58.2220">
    <property type="entry name" value="Formin, FH2 domain"/>
    <property type="match status" value="1"/>
</dbReference>
<name>A0AAV2T0N5_CALDB</name>
<dbReference type="AlphaFoldDB" id="A0AAV2T0N5"/>
<evidence type="ECO:0000256" key="1">
    <source>
        <dbReference type="SAM" id="MobiDB-lite"/>
    </source>
</evidence>
<feature type="compositionally biased region" description="Basic and acidic residues" evidence="1">
    <location>
        <begin position="648"/>
        <end position="661"/>
    </location>
</feature>
<comment type="caution">
    <text evidence="3">The sequence shown here is derived from an EMBL/GenBank/DDBJ whole genome shotgun (WGS) entry which is preliminary data.</text>
</comment>
<dbReference type="SUPFAM" id="SSF101447">
    <property type="entry name" value="Formin homology 2 domain (FH2 domain)"/>
    <property type="match status" value="1"/>
</dbReference>
<dbReference type="SMART" id="SM00498">
    <property type="entry name" value="FH2"/>
    <property type="match status" value="1"/>
</dbReference>
<dbReference type="PANTHER" id="PTHR46345">
    <property type="entry name" value="INVERTED FORMIN-2"/>
    <property type="match status" value="1"/>
</dbReference>
<evidence type="ECO:0000313" key="4">
    <source>
        <dbReference type="Proteomes" id="UP001497525"/>
    </source>
</evidence>
<feature type="compositionally biased region" description="Basic residues" evidence="1">
    <location>
        <begin position="815"/>
        <end position="828"/>
    </location>
</feature>
<sequence>MTNLLAPSSRNPKPKHRFLRRCASSDTLTATKFFQMESVKELRTSQNALTDHQPYQDETDPLDKATVRSISAPKFALRTISTIQAISSEVPTNRSTITATQRKPSVPQSIPSPPPLLSSILPQPPVLPPELPAQKLMTYPQKFHRSLLNTDEDKRPNGGGISKDNEPEKGNGLVFNISESGRLNTRGRTKLLRWNKVEQSNGRDVWTEAKMHECAGDVVDYKALENLFNCPQRKPTTLSITSKNRGTVHSFSDLVTNDGMFIPSEFSADLKADSSDFSMQLSTNSRSRSSSVCSRTCTPQLLESQRCLNINIFLRQFRSLPGNPIDFIEKQQSAALGTERLKELIKLLPTEQEIKALKKFTGDIDGLDPAEKFYLGLVKIPSYGQSSVIIPAAHNNCVVMLYTSRYARKIEYMLLREEFQESVNWVCSSLEDVIGAAQALVQSKRIRGIFHVILKIGNYLNEGDRLGDAYGFKISSLLKLQEMRSGDSKLTLLHFLVQQLQLHSPDCLNVDKDVPLLKEATNTSLDTVLMEAKNLAGRFKAMRCELNQDPAASSKELRDFIQHADREFQRMNDSVRRLEEVSRQYLEYFCEDEGEFKLTESLQIFQTFFEKLRAIKQEMENADKRQRKFSAEESVIKDWSNAVRKHNLRENRSERRNDNHRKSVGSVLSTQDQGLMMQLIAGDKETGNRIYVSKNVSSSVTGCGGKRSPSLHPETFNGTCSAGITTVKNTISDGLPQCTTESQLNDISSLSARNQRSLQFKNVANSSNQHNSSTFSVPRRTRAEISENQTRDQPNHADRASDKNQKDVLGNCSNPRHHRGRSKSRQRLRSLASMSREREGVCWQETKQNADSIWTPKWVADATDEGTSSEDEKTICISHRVERPGQKIEQ</sequence>
<feature type="region of interest" description="Disordered" evidence="1">
    <location>
        <begin position="761"/>
        <end position="838"/>
    </location>
</feature>
<protein>
    <recommendedName>
        <fullName evidence="2">FH2 domain-containing protein</fullName>
    </recommendedName>
</protein>
<accession>A0AAV2T0N5</accession>
<evidence type="ECO:0000259" key="2">
    <source>
        <dbReference type="PROSITE" id="PS51444"/>
    </source>
</evidence>
<dbReference type="PANTHER" id="PTHR46345:SF8">
    <property type="entry name" value="FORMIN 3, ISOFORM B"/>
    <property type="match status" value="1"/>
</dbReference>
<evidence type="ECO:0000313" key="3">
    <source>
        <dbReference type="EMBL" id="CAL5130225.1"/>
    </source>
</evidence>
<dbReference type="Proteomes" id="UP001497525">
    <property type="component" value="Unassembled WGS sequence"/>
</dbReference>
<feature type="region of interest" description="Disordered" evidence="1">
    <location>
        <begin position="647"/>
        <end position="667"/>
    </location>
</feature>
<proteinExistence type="predicted"/>
<feature type="compositionally biased region" description="Basic and acidic residues" evidence="1">
    <location>
        <begin position="781"/>
        <end position="806"/>
    </location>
</feature>
<gene>
    <name evidence="3" type="ORF">CDAUBV1_LOCUS1649</name>
</gene>
<feature type="compositionally biased region" description="Polar residues" evidence="1">
    <location>
        <begin position="761"/>
        <end position="776"/>
    </location>
</feature>
<reference evidence="3" key="1">
    <citation type="submission" date="2024-06" db="EMBL/GenBank/DDBJ databases">
        <authorList>
            <person name="Liu X."/>
            <person name="Lenzi L."/>
            <person name="Haldenby T S."/>
            <person name="Uol C."/>
        </authorList>
    </citation>
    <scope>NUCLEOTIDE SEQUENCE</scope>
</reference>
<dbReference type="EMBL" id="CAXLJL010000058">
    <property type="protein sequence ID" value="CAL5130225.1"/>
    <property type="molecule type" value="Genomic_DNA"/>
</dbReference>
<dbReference type="Pfam" id="PF02181">
    <property type="entry name" value="FH2"/>
    <property type="match status" value="2"/>
</dbReference>
<feature type="region of interest" description="Disordered" evidence="1">
    <location>
        <begin position="146"/>
        <end position="171"/>
    </location>
</feature>
<dbReference type="InterPro" id="IPR015425">
    <property type="entry name" value="FH2_Formin"/>
</dbReference>
<organism evidence="3 4">
    <name type="scientific">Calicophoron daubneyi</name>
    <name type="common">Rumen fluke</name>
    <name type="synonym">Paramphistomum daubneyi</name>
    <dbReference type="NCBI Taxonomy" id="300641"/>
    <lineage>
        <taxon>Eukaryota</taxon>
        <taxon>Metazoa</taxon>
        <taxon>Spiralia</taxon>
        <taxon>Lophotrochozoa</taxon>
        <taxon>Platyhelminthes</taxon>
        <taxon>Trematoda</taxon>
        <taxon>Digenea</taxon>
        <taxon>Plagiorchiida</taxon>
        <taxon>Pronocephalata</taxon>
        <taxon>Paramphistomoidea</taxon>
        <taxon>Paramphistomidae</taxon>
        <taxon>Calicophoron</taxon>
    </lineage>
</organism>
<dbReference type="PROSITE" id="PS51444">
    <property type="entry name" value="FH2"/>
    <property type="match status" value="1"/>
</dbReference>
<dbReference type="InterPro" id="IPR042201">
    <property type="entry name" value="FH2_Formin_sf"/>
</dbReference>